<dbReference type="GO" id="GO:0055085">
    <property type="term" value="P:transmembrane transport"/>
    <property type="evidence" value="ECO:0007669"/>
    <property type="project" value="InterPro"/>
</dbReference>
<dbReference type="InterPro" id="IPR002067">
    <property type="entry name" value="MCP"/>
</dbReference>
<evidence type="ECO:0000256" key="10">
    <source>
        <dbReference type="SAM" id="Phobius"/>
    </source>
</evidence>
<dbReference type="AlphaFoldDB" id="A0A210R4H6"/>
<dbReference type="STRING" id="6573.A0A210R4H6"/>
<keyword evidence="4 8" id="KW-0812">Transmembrane</keyword>
<dbReference type="PANTHER" id="PTHR45618">
    <property type="entry name" value="MITOCHONDRIAL DICARBOXYLATE CARRIER-RELATED"/>
    <property type="match status" value="1"/>
</dbReference>
<comment type="caution">
    <text evidence="11">The sequence shown here is derived from an EMBL/GenBank/DDBJ whole genome shotgun (WGS) entry which is preliminary data.</text>
</comment>
<evidence type="ECO:0000256" key="1">
    <source>
        <dbReference type="ARBA" id="ARBA00004141"/>
    </source>
</evidence>
<comment type="similarity">
    <text evidence="2 9">Belongs to the mitochondrial carrier (TC 2.A.29) family.</text>
</comment>
<dbReference type="EMBL" id="NEDP02000449">
    <property type="protein sequence ID" value="OWF55927.1"/>
    <property type="molecule type" value="Genomic_DNA"/>
</dbReference>
<dbReference type="Proteomes" id="UP000242188">
    <property type="component" value="Unassembled WGS sequence"/>
</dbReference>
<evidence type="ECO:0000256" key="9">
    <source>
        <dbReference type="RuleBase" id="RU000488"/>
    </source>
</evidence>
<evidence type="ECO:0000256" key="2">
    <source>
        <dbReference type="ARBA" id="ARBA00006375"/>
    </source>
</evidence>
<dbReference type="Pfam" id="PF00153">
    <property type="entry name" value="Mito_carr"/>
    <property type="match status" value="3"/>
</dbReference>
<keyword evidence="5" id="KW-0677">Repeat</keyword>
<keyword evidence="3 9" id="KW-0813">Transport</keyword>
<evidence type="ECO:0000256" key="8">
    <source>
        <dbReference type="PROSITE-ProRule" id="PRU00282"/>
    </source>
</evidence>
<feature type="repeat" description="Solcar" evidence="8">
    <location>
        <begin position="209"/>
        <end position="293"/>
    </location>
</feature>
<evidence type="ECO:0000256" key="7">
    <source>
        <dbReference type="ARBA" id="ARBA00023136"/>
    </source>
</evidence>
<evidence type="ECO:0000256" key="3">
    <source>
        <dbReference type="ARBA" id="ARBA00022448"/>
    </source>
</evidence>
<feature type="transmembrane region" description="Helical" evidence="10">
    <location>
        <begin position="21"/>
        <end position="41"/>
    </location>
</feature>
<keyword evidence="12" id="KW-1185">Reference proteome</keyword>
<dbReference type="InterPro" id="IPR050391">
    <property type="entry name" value="Mito_Metabolite_Transporter"/>
</dbReference>
<keyword evidence="7 8" id="KW-0472">Membrane</keyword>
<dbReference type="InterPro" id="IPR023395">
    <property type="entry name" value="MCP_dom_sf"/>
</dbReference>
<dbReference type="InterPro" id="IPR018108">
    <property type="entry name" value="MCP_transmembrane"/>
</dbReference>
<dbReference type="GO" id="GO:0016020">
    <property type="term" value="C:membrane"/>
    <property type="evidence" value="ECO:0007669"/>
    <property type="project" value="UniProtKB-SubCell"/>
</dbReference>
<reference evidence="11 12" key="1">
    <citation type="journal article" date="2017" name="Nat. Ecol. Evol.">
        <title>Scallop genome provides insights into evolution of bilaterian karyotype and development.</title>
        <authorList>
            <person name="Wang S."/>
            <person name="Zhang J."/>
            <person name="Jiao W."/>
            <person name="Li J."/>
            <person name="Xun X."/>
            <person name="Sun Y."/>
            <person name="Guo X."/>
            <person name="Huan P."/>
            <person name="Dong B."/>
            <person name="Zhang L."/>
            <person name="Hu X."/>
            <person name="Sun X."/>
            <person name="Wang J."/>
            <person name="Zhao C."/>
            <person name="Wang Y."/>
            <person name="Wang D."/>
            <person name="Huang X."/>
            <person name="Wang R."/>
            <person name="Lv J."/>
            <person name="Li Y."/>
            <person name="Zhang Z."/>
            <person name="Liu B."/>
            <person name="Lu W."/>
            <person name="Hui Y."/>
            <person name="Liang J."/>
            <person name="Zhou Z."/>
            <person name="Hou R."/>
            <person name="Li X."/>
            <person name="Liu Y."/>
            <person name="Li H."/>
            <person name="Ning X."/>
            <person name="Lin Y."/>
            <person name="Zhao L."/>
            <person name="Xing Q."/>
            <person name="Dou J."/>
            <person name="Li Y."/>
            <person name="Mao J."/>
            <person name="Guo H."/>
            <person name="Dou H."/>
            <person name="Li T."/>
            <person name="Mu C."/>
            <person name="Jiang W."/>
            <person name="Fu Q."/>
            <person name="Fu X."/>
            <person name="Miao Y."/>
            <person name="Liu J."/>
            <person name="Yu Q."/>
            <person name="Li R."/>
            <person name="Liao H."/>
            <person name="Li X."/>
            <person name="Kong Y."/>
            <person name="Jiang Z."/>
            <person name="Chourrout D."/>
            <person name="Li R."/>
            <person name="Bao Z."/>
        </authorList>
    </citation>
    <scope>NUCLEOTIDE SEQUENCE [LARGE SCALE GENOMIC DNA]</scope>
    <source>
        <strain evidence="11 12">PY_sf001</strain>
    </source>
</reference>
<evidence type="ECO:0000256" key="4">
    <source>
        <dbReference type="ARBA" id="ARBA00022692"/>
    </source>
</evidence>
<gene>
    <name evidence="11" type="ORF">KP79_PYT06453</name>
</gene>
<dbReference type="SUPFAM" id="SSF103506">
    <property type="entry name" value="Mitochondrial carrier"/>
    <property type="match status" value="1"/>
</dbReference>
<comment type="subcellular location">
    <subcellularLocation>
        <location evidence="1">Membrane</location>
        <topology evidence="1">Multi-pass membrane protein</topology>
    </subcellularLocation>
</comment>
<proteinExistence type="inferred from homology"/>
<feature type="repeat" description="Solcar" evidence="8">
    <location>
        <begin position="109"/>
        <end position="200"/>
    </location>
</feature>
<dbReference type="PRINTS" id="PR00926">
    <property type="entry name" value="MITOCARRIER"/>
</dbReference>
<evidence type="ECO:0000313" key="12">
    <source>
        <dbReference type="Proteomes" id="UP000242188"/>
    </source>
</evidence>
<dbReference type="PROSITE" id="PS50920">
    <property type="entry name" value="SOLCAR"/>
    <property type="match status" value="3"/>
</dbReference>
<accession>A0A210R4H6</accession>
<dbReference type="Gene3D" id="1.50.40.10">
    <property type="entry name" value="Mitochondrial carrier domain"/>
    <property type="match status" value="1"/>
</dbReference>
<evidence type="ECO:0000313" key="11">
    <source>
        <dbReference type="EMBL" id="OWF55927.1"/>
    </source>
</evidence>
<name>A0A210R4H6_MIZYE</name>
<protein>
    <submittedName>
        <fullName evidence="11">Mitochondrial dicarboxylate carrier</fullName>
    </submittedName>
</protein>
<keyword evidence="6 10" id="KW-1133">Transmembrane helix</keyword>
<evidence type="ECO:0000256" key="6">
    <source>
        <dbReference type="ARBA" id="ARBA00022989"/>
    </source>
</evidence>
<feature type="repeat" description="Solcar" evidence="8">
    <location>
        <begin position="18"/>
        <end position="101"/>
    </location>
</feature>
<organism evidence="11 12">
    <name type="scientific">Mizuhopecten yessoensis</name>
    <name type="common">Japanese scallop</name>
    <name type="synonym">Patinopecten yessoensis</name>
    <dbReference type="NCBI Taxonomy" id="6573"/>
    <lineage>
        <taxon>Eukaryota</taxon>
        <taxon>Metazoa</taxon>
        <taxon>Spiralia</taxon>
        <taxon>Lophotrochozoa</taxon>
        <taxon>Mollusca</taxon>
        <taxon>Bivalvia</taxon>
        <taxon>Autobranchia</taxon>
        <taxon>Pteriomorphia</taxon>
        <taxon>Pectinida</taxon>
        <taxon>Pectinoidea</taxon>
        <taxon>Pectinidae</taxon>
        <taxon>Mizuhopecten</taxon>
    </lineage>
</organism>
<evidence type="ECO:0000256" key="5">
    <source>
        <dbReference type="ARBA" id="ARBA00022737"/>
    </source>
</evidence>
<sequence>MTRSADMSSITSMPVDKTKRIGRFYFGGVASAMAACCTHPLDLIKVQLQTQQEKVKVTTLVGRILKNDGIMGLYNGLSASVCRQLTYSMTRFAMYETVKKQLTSDGSVMPFYQKVATAAVSGATGGFVGTPADLINVRMQNDVKLPKDQRRNYKHAFDGLYRVFREEGVRRMFSGASMASSRAVMVTVGQLAGYDQIKQMLMGSGYFKDNLVTHFTSSTLAGTLATFLTMPLDVMKTRMMNAAPGTYSSLGACALDIGKHGPQGFFKGFIPAFVRLGPHTVCTFMFLEQIRMNFGDDPK</sequence>
<dbReference type="OrthoDB" id="448427at2759"/>